<gene>
    <name evidence="1" type="ORF">BOLC9T54569H</name>
</gene>
<protein>
    <submittedName>
        <fullName evidence="1">Uncharacterized protein</fullName>
    </submittedName>
</protein>
<accession>A0A3P6DS47</accession>
<proteinExistence type="predicted"/>
<evidence type="ECO:0000313" key="1">
    <source>
        <dbReference type="EMBL" id="VDD29246.1"/>
    </source>
</evidence>
<dbReference type="AlphaFoldDB" id="A0A3P6DS47"/>
<dbReference type="EMBL" id="LR031875">
    <property type="protein sequence ID" value="VDD29246.1"/>
    <property type="molecule type" value="Genomic_DNA"/>
</dbReference>
<reference evidence="1" key="1">
    <citation type="submission" date="2018-11" db="EMBL/GenBank/DDBJ databases">
        <authorList>
            <consortium name="Genoscope - CEA"/>
            <person name="William W."/>
        </authorList>
    </citation>
    <scope>NUCLEOTIDE SEQUENCE</scope>
</reference>
<organism evidence="1">
    <name type="scientific">Brassica oleracea</name>
    <name type="common">Wild cabbage</name>
    <dbReference type="NCBI Taxonomy" id="3712"/>
    <lineage>
        <taxon>Eukaryota</taxon>
        <taxon>Viridiplantae</taxon>
        <taxon>Streptophyta</taxon>
        <taxon>Embryophyta</taxon>
        <taxon>Tracheophyta</taxon>
        <taxon>Spermatophyta</taxon>
        <taxon>Magnoliopsida</taxon>
        <taxon>eudicotyledons</taxon>
        <taxon>Gunneridae</taxon>
        <taxon>Pentapetalae</taxon>
        <taxon>rosids</taxon>
        <taxon>malvids</taxon>
        <taxon>Brassicales</taxon>
        <taxon>Brassicaceae</taxon>
        <taxon>Brassiceae</taxon>
        <taxon>Brassica</taxon>
    </lineage>
</organism>
<name>A0A3P6DS47_BRAOL</name>
<sequence>MILSSSIFDVRQAGSLRSQFWHMVSSTSTGRLFGSDGGRSSLAPVTRPSFGTVTGSDYGEPSSSLLVSSGSSPAKTVFVSTFTPTESLAIPLFGFLLRYLDGSFLLVSCSGVFGGWSESRYCGDFLIVKSCPVFLHVSLPRCGVVTRGRCCGLDGFSLG</sequence>